<dbReference type="EMBL" id="JACRSU010000001">
    <property type="protein sequence ID" value="MBC8540082.1"/>
    <property type="molecule type" value="Genomic_DNA"/>
</dbReference>
<evidence type="ECO:0000313" key="3">
    <source>
        <dbReference type="EMBL" id="MBC8540082.1"/>
    </source>
</evidence>
<dbReference type="GO" id="GO:0003677">
    <property type="term" value="F:DNA binding"/>
    <property type="evidence" value="ECO:0007669"/>
    <property type="project" value="InterPro"/>
</dbReference>
<dbReference type="PANTHER" id="PTHR30349">
    <property type="entry name" value="PHAGE INTEGRASE-RELATED"/>
    <property type="match status" value="1"/>
</dbReference>
<keyword evidence="4" id="KW-1185">Reference proteome</keyword>
<evidence type="ECO:0000259" key="2">
    <source>
        <dbReference type="PROSITE" id="PS51898"/>
    </source>
</evidence>
<name>A0A926DLT6_9FIRM</name>
<dbReference type="GO" id="GO:0006310">
    <property type="term" value="P:DNA recombination"/>
    <property type="evidence" value="ECO:0007669"/>
    <property type="project" value="UniProtKB-KW"/>
</dbReference>
<accession>A0A926DLT6</accession>
<dbReference type="Pfam" id="PF00589">
    <property type="entry name" value="Phage_integrase"/>
    <property type="match status" value="1"/>
</dbReference>
<dbReference type="InterPro" id="IPR011010">
    <property type="entry name" value="DNA_brk_join_enz"/>
</dbReference>
<organism evidence="3 4">
    <name type="scientific">Congzhengia minquanensis</name>
    <dbReference type="NCBI Taxonomy" id="2763657"/>
    <lineage>
        <taxon>Bacteria</taxon>
        <taxon>Bacillati</taxon>
        <taxon>Bacillota</taxon>
        <taxon>Clostridia</taxon>
        <taxon>Eubacteriales</taxon>
        <taxon>Oscillospiraceae</taxon>
        <taxon>Congzhengia</taxon>
    </lineage>
</organism>
<dbReference type="PANTHER" id="PTHR30349:SF82">
    <property type="entry name" value="INTEGRASE_RECOMBINASE YOEC-RELATED"/>
    <property type="match status" value="1"/>
</dbReference>
<comment type="caution">
    <text evidence="3">The sequence shown here is derived from an EMBL/GenBank/DDBJ whole genome shotgun (WGS) entry which is preliminary data.</text>
</comment>
<dbReference type="AlphaFoldDB" id="A0A926DLT6"/>
<dbReference type="PROSITE" id="PS51898">
    <property type="entry name" value="TYR_RECOMBINASE"/>
    <property type="match status" value="1"/>
</dbReference>
<dbReference type="Proteomes" id="UP000611762">
    <property type="component" value="Unassembled WGS sequence"/>
</dbReference>
<dbReference type="InterPro" id="IPR050090">
    <property type="entry name" value="Tyrosine_recombinase_XerCD"/>
</dbReference>
<reference evidence="3" key="1">
    <citation type="submission" date="2020-08" db="EMBL/GenBank/DDBJ databases">
        <title>Genome public.</title>
        <authorList>
            <person name="Liu C."/>
            <person name="Sun Q."/>
        </authorList>
    </citation>
    <scope>NUCLEOTIDE SEQUENCE</scope>
    <source>
        <strain evidence="3">H8</strain>
    </source>
</reference>
<evidence type="ECO:0000313" key="4">
    <source>
        <dbReference type="Proteomes" id="UP000611762"/>
    </source>
</evidence>
<dbReference type="InterPro" id="IPR013762">
    <property type="entry name" value="Integrase-like_cat_sf"/>
</dbReference>
<dbReference type="Gene3D" id="1.10.443.10">
    <property type="entry name" value="Intergrase catalytic core"/>
    <property type="match status" value="1"/>
</dbReference>
<keyword evidence="1" id="KW-0233">DNA recombination</keyword>
<sequence>MATTEPIRNKQELRALAEYFRSRGEFRNYALIVLGVYTALRIGDLLELRWEDVYSEERQQFRTHISLTEQKTGKHKEIALNEQAIEALRIYLPHRKGSYIFASRNNTDHPITRTQAWRIIRDAATTVGATGHISCHSLRKTWGYHAWNSGKVSPVVIMDIYNHSNYAVTKRYLGVAQDDLDRAYLGVELL</sequence>
<proteinExistence type="predicted"/>
<gene>
    <name evidence="3" type="ORF">H8698_03710</name>
</gene>
<dbReference type="SUPFAM" id="SSF56349">
    <property type="entry name" value="DNA breaking-rejoining enzymes"/>
    <property type="match status" value="1"/>
</dbReference>
<protein>
    <submittedName>
        <fullName evidence="3">Tyrosine-type recombinase/integrase</fullName>
    </submittedName>
</protein>
<dbReference type="InterPro" id="IPR002104">
    <property type="entry name" value="Integrase_catalytic"/>
</dbReference>
<dbReference type="RefSeq" id="WP_249311214.1">
    <property type="nucleotide sequence ID" value="NZ_JACRSU010000001.1"/>
</dbReference>
<dbReference type="GO" id="GO:0015074">
    <property type="term" value="P:DNA integration"/>
    <property type="evidence" value="ECO:0007669"/>
    <property type="project" value="InterPro"/>
</dbReference>
<evidence type="ECO:0000256" key="1">
    <source>
        <dbReference type="ARBA" id="ARBA00023172"/>
    </source>
</evidence>
<feature type="domain" description="Tyr recombinase" evidence="2">
    <location>
        <begin position="2"/>
        <end position="185"/>
    </location>
</feature>